<organism evidence="3 4">
    <name type="scientific">Celeribacter halophilus</name>
    <dbReference type="NCBI Taxonomy" id="576117"/>
    <lineage>
        <taxon>Bacteria</taxon>
        <taxon>Pseudomonadati</taxon>
        <taxon>Pseudomonadota</taxon>
        <taxon>Alphaproteobacteria</taxon>
        <taxon>Rhodobacterales</taxon>
        <taxon>Roseobacteraceae</taxon>
        <taxon>Celeribacter</taxon>
    </lineage>
</organism>
<evidence type="ECO:0000313" key="3">
    <source>
        <dbReference type="EMBL" id="SFK15843.1"/>
    </source>
</evidence>
<dbReference type="GO" id="GO:0003677">
    <property type="term" value="F:DNA binding"/>
    <property type="evidence" value="ECO:0007669"/>
    <property type="project" value="InterPro"/>
</dbReference>
<dbReference type="Pfam" id="PF20432">
    <property type="entry name" value="Xre-like-HTH"/>
    <property type="match status" value="1"/>
</dbReference>
<dbReference type="Proteomes" id="UP000183299">
    <property type="component" value="Unassembled WGS sequence"/>
</dbReference>
<sequence length="156" mass="17392">MVAMSRFENEVTRTCLLLGGKRTIHAPIETARDAHDLIVRGLPLTALIHLVNETPMLSSGDTLEKAIGISPRTLQRHKKEDTSKPLSVEQSNRIWRFAKILGRAIEVLGSKEEAELWMGQPAFGLENRKPIDLLASAPGAEAVQDYLTRIEYGIYM</sequence>
<dbReference type="RefSeq" id="WP_066601514.1">
    <property type="nucleotide sequence ID" value="NZ_FORY01000043.1"/>
</dbReference>
<dbReference type="InterPro" id="IPR011979">
    <property type="entry name" value="Antitox_Xre"/>
</dbReference>
<protein>
    <submittedName>
        <fullName evidence="3">Putative toxin-antitoxin system antitoxin component, TIGR02293 family</fullName>
    </submittedName>
</protein>
<name>A0A1I3X872_9RHOB</name>
<dbReference type="GeneID" id="98667056"/>
<evidence type="ECO:0000313" key="4">
    <source>
        <dbReference type="Proteomes" id="UP000183299"/>
    </source>
</evidence>
<dbReference type="AlphaFoldDB" id="A0A1I3X872"/>
<keyword evidence="4" id="KW-1185">Reference proteome</keyword>
<evidence type="ECO:0000259" key="1">
    <source>
        <dbReference type="Pfam" id="PF09722"/>
    </source>
</evidence>
<dbReference type="NCBIfam" id="TIGR02293">
    <property type="entry name" value="TAS_TIGR02293"/>
    <property type="match status" value="1"/>
</dbReference>
<feature type="domain" description="Antitoxin Xre/MbcA/ParS-like toxin-binding" evidence="1">
    <location>
        <begin position="104"/>
        <end position="153"/>
    </location>
</feature>
<dbReference type="Pfam" id="PF09722">
    <property type="entry name" value="Xre_MbcA_ParS_C"/>
    <property type="match status" value="1"/>
</dbReference>
<dbReference type="InterPro" id="IPR024467">
    <property type="entry name" value="Xre/MbcA/ParS-like_toxin-bd"/>
</dbReference>
<gene>
    <name evidence="3" type="ORF">SAMN04488138_1439</name>
</gene>
<accession>A0A1I3X872</accession>
<evidence type="ECO:0000259" key="2">
    <source>
        <dbReference type="Pfam" id="PF20432"/>
    </source>
</evidence>
<dbReference type="InterPro" id="IPR046847">
    <property type="entry name" value="Xre-like_HTH"/>
</dbReference>
<proteinExistence type="predicted"/>
<dbReference type="EMBL" id="FORY01000043">
    <property type="protein sequence ID" value="SFK15843.1"/>
    <property type="molecule type" value="Genomic_DNA"/>
</dbReference>
<feature type="domain" description="Antitoxin Xre-like helix-turn-helix" evidence="2">
    <location>
        <begin position="33"/>
        <end position="98"/>
    </location>
</feature>
<reference evidence="3 4" key="1">
    <citation type="submission" date="2016-10" db="EMBL/GenBank/DDBJ databases">
        <authorList>
            <person name="de Groot N.N."/>
        </authorList>
    </citation>
    <scope>NUCLEOTIDE SEQUENCE [LARGE SCALE GENOMIC DNA]</scope>
    <source>
        <strain evidence="3 4">CGMCC 1.8891</strain>
    </source>
</reference>